<evidence type="ECO:0000256" key="8">
    <source>
        <dbReference type="ARBA" id="ARBA00049339"/>
    </source>
</evidence>
<dbReference type="Gene3D" id="1.10.730.10">
    <property type="entry name" value="Isoleucyl-tRNA Synthetase, Domain 1"/>
    <property type="match status" value="1"/>
</dbReference>
<evidence type="ECO:0000256" key="2">
    <source>
        <dbReference type="ARBA" id="ARBA00022490"/>
    </source>
</evidence>
<dbReference type="SUPFAM" id="SSF47323">
    <property type="entry name" value="Anticodon-binding domain of a subclass of class I aminoacyl-tRNA synthetases"/>
    <property type="match status" value="1"/>
</dbReference>
<comment type="similarity">
    <text evidence="1 9 10">Belongs to the class-I aminoacyl-tRNA synthetase family.</text>
</comment>
<comment type="catalytic activity">
    <reaction evidence="8 9">
        <text>tRNA(Arg) + L-arginine + ATP = L-arginyl-tRNA(Arg) + AMP + diphosphate</text>
        <dbReference type="Rhea" id="RHEA:20301"/>
        <dbReference type="Rhea" id="RHEA-COMP:9658"/>
        <dbReference type="Rhea" id="RHEA-COMP:9673"/>
        <dbReference type="ChEBI" id="CHEBI:30616"/>
        <dbReference type="ChEBI" id="CHEBI:32682"/>
        <dbReference type="ChEBI" id="CHEBI:33019"/>
        <dbReference type="ChEBI" id="CHEBI:78442"/>
        <dbReference type="ChEBI" id="CHEBI:78513"/>
        <dbReference type="ChEBI" id="CHEBI:456215"/>
        <dbReference type="EC" id="6.1.1.19"/>
    </reaction>
</comment>
<evidence type="ECO:0000256" key="3">
    <source>
        <dbReference type="ARBA" id="ARBA00022598"/>
    </source>
</evidence>
<dbReference type="EMBL" id="FTOA01000001">
    <property type="protein sequence ID" value="SIS41278.1"/>
    <property type="molecule type" value="Genomic_DNA"/>
</dbReference>
<comment type="subunit">
    <text evidence="9">Monomer.</text>
</comment>
<keyword evidence="3 9" id="KW-0436">Ligase</keyword>
<dbReference type="GO" id="GO:0004814">
    <property type="term" value="F:arginine-tRNA ligase activity"/>
    <property type="evidence" value="ECO:0007669"/>
    <property type="project" value="UniProtKB-UniRule"/>
</dbReference>
<dbReference type="SMART" id="SM01016">
    <property type="entry name" value="Arg_tRNA_synt_N"/>
    <property type="match status" value="1"/>
</dbReference>
<evidence type="ECO:0000256" key="6">
    <source>
        <dbReference type="ARBA" id="ARBA00022917"/>
    </source>
</evidence>
<dbReference type="SUPFAM" id="SSF52374">
    <property type="entry name" value="Nucleotidylyl transferase"/>
    <property type="match status" value="1"/>
</dbReference>
<dbReference type="InterPro" id="IPR001412">
    <property type="entry name" value="aa-tRNA-synth_I_CS"/>
</dbReference>
<dbReference type="RefSeq" id="WP_076398741.1">
    <property type="nucleotide sequence ID" value="NZ_FTOA01000001.1"/>
</dbReference>
<dbReference type="InterPro" id="IPR036695">
    <property type="entry name" value="Arg-tRNA-synth_N_sf"/>
</dbReference>
<feature type="domain" description="DALR anticodon binding" evidence="12">
    <location>
        <begin position="461"/>
        <end position="592"/>
    </location>
</feature>
<evidence type="ECO:0000256" key="11">
    <source>
        <dbReference type="SAM" id="Phobius"/>
    </source>
</evidence>
<dbReference type="EC" id="6.1.1.19" evidence="9"/>
<comment type="subcellular location">
    <subcellularLocation>
        <location evidence="9">Cytoplasm</location>
    </subcellularLocation>
</comment>
<keyword evidence="11" id="KW-1133">Transmembrane helix</keyword>
<evidence type="ECO:0000256" key="10">
    <source>
        <dbReference type="RuleBase" id="RU363038"/>
    </source>
</evidence>
<gene>
    <name evidence="9" type="primary">argS</name>
    <name evidence="14" type="ORF">SAMN05421779_101674</name>
</gene>
<dbReference type="AlphaFoldDB" id="A0A1N7IW12"/>
<dbReference type="OrthoDB" id="9803211at2"/>
<sequence>MNIYNEFKTLIVQALAALAADGAIPAGLDTSKITVEPPRDPAHGDMATNAAMVLCKAAGMKPRDLADQLAARLMTLDGVDSAEPAGPGFLNLRIARGLWDRALRSALQAGASYGDSQMGGGEKVNVEYVSANPTGPMHVGHGRGAVFGDALAALLAKAGYAVTKEYYVNDAGAQVDVLARALHGRYLVACGAISQAEFDRRLEAKEYQYGGDYLVETAEILKSRDGDRWVAADEAEWLPALRAFGISEMMVLIKQDLLALGVEHNVFTSELGLVQAGQVAKAKEALETQGLIYTGVLEPPKGKLPDDWEPRPQTLFRASQFGDEVDRPLQKSDGSWTYFASDIAYHHDKYVRGFNQMIDVFGADHGGYVKRMQAAVKALSAGTAHLDVKLCQLVKLMDNGEPVKMSKRAGTFITLREVIDHPGIGKDVFRFIMLTRKNDAPLEFDYAKVTEQSKDNPVFYVQYAHARACSVQRNFIEAFPDADVSAEALAGADLSLLADDDEVGLMKLIAAWPRAVEQAAESHEPHRLAYFLHDVASAFHALWNKGREHTHLRFVEAGNLPLSRARLALVWGMVTVIASGLSVFGVEAKKEMR</sequence>
<organism evidence="14 15">
    <name type="scientific">Insolitispirillum peregrinum</name>
    <dbReference type="NCBI Taxonomy" id="80876"/>
    <lineage>
        <taxon>Bacteria</taxon>
        <taxon>Pseudomonadati</taxon>
        <taxon>Pseudomonadota</taxon>
        <taxon>Alphaproteobacteria</taxon>
        <taxon>Rhodospirillales</taxon>
        <taxon>Novispirillaceae</taxon>
        <taxon>Insolitispirillum</taxon>
    </lineage>
</organism>
<evidence type="ECO:0000313" key="15">
    <source>
        <dbReference type="Proteomes" id="UP000185678"/>
    </source>
</evidence>
<evidence type="ECO:0000259" key="12">
    <source>
        <dbReference type="SMART" id="SM00836"/>
    </source>
</evidence>
<dbReference type="PROSITE" id="PS00178">
    <property type="entry name" value="AA_TRNA_LIGASE_I"/>
    <property type="match status" value="1"/>
</dbReference>
<keyword evidence="5 9" id="KW-0067">ATP-binding</keyword>
<keyword evidence="15" id="KW-1185">Reference proteome</keyword>
<evidence type="ECO:0000256" key="4">
    <source>
        <dbReference type="ARBA" id="ARBA00022741"/>
    </source>
</evidence>
<dbReference type="HAMAP" id="MF_00123">
    <property type="entry name" value="Arg_tRNA_synth"/>
    <property type="match status" value="1"/>
</dbReference>
<dbReference type="SUPFAM" id="SSF55190">
    <property type="entry name" value="Arginyl-tRNA synthetase (ArgRS), N-terminal 'additional' domain"/>
    <property type="match status" value="1"/>
</dbReference>
<dbReference type="GO" id="GO:0005737">
    <property type="term" value="C:cytoplasm"/>
    <property type="evidence" value="ECO:0007669"/>
    <property type="project" value="UniProtKB-SubCell"/>
</dbReference>
<feature type="transmembrane region" description="Helical" evidence="11">
    <location>
        <begin position="568"/>
        <end position="586"/>
    </location>
</feature>
<evidence type="ECO:0000256" key="9">
    <source>
        <dbReference type="HAMAP-Rule" id="MF_00123"/>
    </source>
</evidence>
<evidence type="ECO:0000259" key="13">
    <source>
        <dbReference type="SMART" id="SM01016"/>
    </source>
</evidence>
<reference evidence="14 15" key="1">
    <citation type="submission" date="2017-01" db="EMBL/GenBank/DDBJ databases">
        <authorList>
            <person name="Mah S.A."/>
            <person name="Swanson W.J."/>
            <person name="Moy G.W."/>
            <person name="Vacquier V.D."/>
        </authorList>
    </citation>
    <scope>NUCLEOTIDE SEQUENCE [LARGE SCALE GENOMIC DNA]</scope>
    <source>
        <strain evidence="14 15">DSM 11589</strain>
    </source>
</reference>
<keyword evidence="4 9" id="KW-0547">Nucleotide-binding</keyword>
<dbReference type="Proteomes" id="UP000185678">
    <property type="component" value="Unassembled WGS sequence"/>
</dbReference>
<dbReference type="PANTHER" id="PTHR11956">
    <property type="entry name" value="ARGINYL-TRNA SYNTHETASE"/>
    <property type="match status" value="1"/>
</dbReference>
<name>A0A1N7IW12_9PROT</name>
<dbReference type="PANTHER" id="PTHR11956:SF5">
    <property type="entry name" value="ARGININE--TRNA LIGASE, CYTOPLASMIC"/>
    <property type="match status" value="1"/>
</dbReference>
<dbReference type="Gene3D" id="3.30.1360.70">
    <property type="entry name" value="Arginyl tRNA synthetase N-terminal domain"/>
    <property type="match status" value="1"/>
</dbReference>
<feature type="domain" description="Arginyl tRNA synthetase N-terminal" evidence="13">
    <location>
        <begin position="5"/>
        <end position="94"/>
    </location>
</feature>
<evidence type="ECO:0000256" key="5">
    <source>
        <dbReference type="ARBA" id="ARBA00022840"/>
    </source>
</evidence>
<keyword evidence="11" id="KW-0472">Membrane</keyword>
<keyword evidence="7 9" id="KW-0030">Aminoacyl-tRNA synthetase</keyword>
<dbReference type="SMART" id="SM00836">
    <property type="entry name" value="DALR_1"/>
    <property type="match status" value="1"/>
</dbReference>
<keyword evidence="2 9" id="KW-0963">Cytoplasm</keyword>
<dbReference type="Pfam" id="PF05746">
    <property type="entry name" value="DALR_1"/>
    <property type="match status" value="1"/>
</dbReference>
<dbReference type="InterPro" id="IPR001278">
    <property type="entry name" value="Arg-tRNA-ligase"/>
</dbReference>
<proteinExistence type="inferred from homology"/>
<dbReference type="InterPro" id="IPR005148">
    <property type="entry name" value="Arg-tRNA-synth_N"/>
</dbReference>
<protein>
    <recommendedName>
        <fullName evidence="9">Arginine--tRNA ligase</fullName>
        <ecNumber evidence="9">6.1.1.19</ecNumber>
    </recommendedName>
    <alternativeName>
        <fullName evidence="9">Arginyl-tRNA synthetase</fullName>
        <shortName evidence="9">ArgRS</shortName>
    </alternativeName>
</protein>
<evidence type="ECO:0000313" key="14">
    <source>
        <dbReference type="EMBL" id="SIS41278.1"/>
    </source>
</evidence>
<dbReference type="PRINTS" id="PR01038">
    <property type="entry name" value="TRNASYNTHARG"/>
</dbReference>
<keyword evidence="11" id="KW-0812">Transmembrane</keyword>
<dbReference type="Gene3D" id="3.40.50.620">
    <property type="entry name" value="HUPs"/>
    <property type="match status" value="1"/>
</dbReference>
<dbReference type="NCBIfam" id="TIGR00456">
    <property type="entry name" value="argS"/>
    <property type="match status" value="1"/>
</dbReference>
<dbReference type="InterPro" id="IPR009080">
    <property type="entry name" value="tRNAsynth_Ia_anticodon-bd"/>
</dbReference>
<dbReference type="InterPro" id="IPR008909">
    <property type="entry name" value="DALR_anticod-bd"/>
</dbReference>
<accession>A0A1N7IW12</accession>
<dbReference type="InterPro" id="IPR014729">
    <property type="entry name" value="Rossmann-like_a/b/a_fold"/>
</dbReference>
<dbReference type="InterPro" id="IPR035684">
    <property type="entry name" value="ArgRS_core"/>
</dbReference>
<dbReference type="GO" id="GO:0005524">
    <property type="term" value="F:ATP binding"/>
    <property type="evidence" value="ECO:0007669"/>
    <property type="project" value="UniProtKB-UniRule"/>
</dbReference>
<evidence type="ECO:0000256" key="1">
    <source>
        <dbReference type="ARBA" id="ARBA00005594"/>
    </source>
</evidence>
<feature type="short sequence motif" description="'HIGH' region" evidence="9">
    <location>
        <begin position="131"/>
        <end position="141"/>
    </location>
</feature>
<dbReference type="STRING" id="80876.SAMN05421779_101674"/>
<dbReference type="Pfam" id="PF03485">
    <property type="entry name" value="Arg_tRNA_synt_N"/>
    <property type="match status" value="1"/>
</dbReference>
<evidence type="ECO:0000256" key="7">
    <source>
        <dbReference type="ARBA" id="ARBA00023146"/>
    </source>
</evidence>
<keyword evidence="6 9" id="KW-0648">Protein biosynthesis</keyword>
<dbReference type="GO" id="GO:0006420">
    <property type="term" value="P:arginyl-tRNA aminoacylation"/>
    <property type="evidence" value="ECO:0007669"/>
    <property type="project" value="UniProtKB-UniRule"/>
</dbReference>
<dbReference type="Pfam" id="PF00750">
    <property type="entry name" value="tRNA-synt_1d"/>
    <property type="match status" value="1"/>
</dbReference>